<feature type="domain" description="USP" evidence="1">
    <location>
        <begin position="1"/>
        <end position="173"/>
    </location>
</feature>
<dbReference type="InterPro" id="IPR050164">
    <property type="entry name" value="Peptidase_C19"/>
</dbReference>
<dbReference type="SUPFAM" id="SSF54001">
    <property type="entry name" value="Cysteine proteinases"/>
    <property type="match status" value="1"/>
</dbReference>
<proteinExistence type="predicted"/>
<dbReference type="GO" id="GO:0016579">
    <property type="term" value="P:protein deubiquitination"/>
    <property type="evidence" value="ECO:0007669"/>
    <property type="project" value="InterPro"/>
</dbReference>
<dbReference type="InterPro" id="IPR018200">
    <property type="entry name" value="USP_CS"/>
</dbReference>
<dbReference type="Gene3D" id="3.90.70.10">
    <property type="entry name" value="Cysteine proteinases"/>
    <property type="match status" value="1"/>
</dbReference>
<protein>
    <recommendedName>
        <fullName evidence="1">USP domain-containing protein</fullName>
    </recommendedName>
</protein>
<dbReference type="GeneTree" id="ENSGT00940000157223"/>
<dbReference type="Proteomes" id="UP000007875">
    <property type="component" value="Unassembled WGS sequence"/>
</dbReference>
<dbReference type="PANTHER" id="PTHR24006">
    <property type="entry name" value="UBIQUITIN CARBOXYL-TERMINAL HYDROLASE"/>
    <property type="match status" value="1"/>
</dbReference>
<evidence type="ECO:0000313" key="3">
    <source>
        <dbReference type="Proteomes" id="UP000007875"/>
    </source>
</evidence>
<name>H2YIV9_CIOSA</name>
<dbReference type="InterPro" id="IPR001394">
    <property type="entry name" value="Peptidase_C19_UCH"/>
</dbReference>
<dbReference type="PROSITE" id="PS50235">
    <property type="entry name" value="USP_3"/>
    <property type="match status" value="1"/>
</dbReference>
<organism evidence="2 3">
    <name type="scientific">Ciona savignyi</name>
    <name type="common">Pacific transparent sea squirt</name>
    <dbReference type="NCBI Taxonomy" id="51511"/>
    <lineage>
        <taxon>Eukaryota</taxon>
        <taxon>Metazoa</taxon>
        <taxon>Chordata</taxon>
        <taxon>Tunicata</taxon>
        <taxon>Ascidiacea</taxon>
        <taxon>Phlebobranchia</taxon>
        <taxon>Cionidae</taxon>
        <taxon>Ciona</taxon>
    </lineage>
</organism>
<reference evidence="3" key="1">
    <citation type="submission" date="2003-08" db="EMBL/GenBank/DDBJ databases">
        <authorList>
            <person name="Birren B."/>
            <person name="Nusbaum C."/>
            <person name="Abebe A."/>
            <person name="Abouelleil A."/>
            <person name="Adekoya E."/>
            <person name="Ait-zahra M."/>
            <person name="Allen N."/>
            <person name="Allen T."/>
            <person name="An P."/>
            <person name="Anderson M."/>
            <person name="Anderson S."/>
            <person name="Arachchi H."/>
            <person name="Armbruster J."/>
            <person name="Bachantsang P."/>
            <person name="Baldwin J."/>
            <person name="Barry A."/>
            <person name="Bayul T."/>
            <person name="Blitshsteyn B."/>
            <person name="Bloom T."/>
            <person name="Blye J."/>
            <person name="Boguslavskiy L."/>
            <person name="Borowsky M."/>
            <person name="Boukhgalter B."/>
            <person name="Brunache A."/>
            <person name="Butler J."/>
            <person name="Calixte N."/>
            <person name="Calvo S."/>
            <person name="Camarata J."/>
            <person name="Campo K."/>
            <person name="Chang J."/>
            <person name="Cheshatsang Y."/>
            <person name="Citroen M."/>
            <person name="Collymore A."/>
            <person name="Considine T."/>
            <person name="Cook A."/>
            <person name="Cooke P."/>
            <person name="Corum B."/>
            <person name="Cuomo C."/>
            <person name="David R."/>
            <person name="Dawoe T."/>
            <person name="Degray S."/>
            <person name="Dodge S."/>
            <person name="Dooley K."/>
            <person name="Dorje P."/>
            <person name="Dorjee K."/>
            <person name="Dorris L."/>
            <person name="Duffey N."/>
            <person name="Dupes A."/>
            <person name="Elkins T."/>
            <person name="Engels R."/>
            <person name="Erickson J."/>
            <person name="Farina A."/>
            <person name="Faro S."/>
            <person name="Ferreira P."/>
            <person name="Fischer H."/>
            <person name="Fitzgerald M."/>
            <person name="Foley K."/>
            <person name="Gage D."/>
            <person name="Galagan J."/>
            <person name="Gearin G."/>
            <person name="Gnerre S."/>
            <person name="Gnirke A."/>
            <person name="Goyette A."/>
            <person name="Graham J."/>
            <person name="Grandbois E."/>
            <person name="Gyaltsen K."/>
            <person name="Hafez N."/>
            <person name="Hagopian D."/>
            <person name="Hagos B."/>
            <person name="Hall J."/>
            <person name="Hatcher B."/>
            <person name="Heller A."/>
            <person name="Higgins H."/>
            <person name="Honan T."/>
            <person name="Horn A."/>
            <person name="Houde N."/>
            <person name="Hughes L."/>
            <person name="Hulme W."/>
            <person name="Husby E."/>
            <person name="Iliev I."/>
            <person name="Jaffe D."/>
            <person name="Jones C."/>
            <person name="Kamal M."/>
            <person name="Kamat A."/>
            <person name="Kamvysselis M."/>
            <person name="Karlsson E."/>
            <person name="Kells C."/>
            <person name="Kieu A."/>
            <person name="Kisner P."/>
            <person name="Kodira C."/>
            <person name="Kulbokas E."/>
            <person name="Labutti K."/>
            <person name="Lama D."/>
            <person name="Landers T."/>
            <person name="Leger J."/>
            <person name="Levine S."/>
            <person name="Lewis D."/>
            <person name="Lewis T."/>
            <person name="Lindblad-toh K."/>
            <person name="Liu X."/>
            <person name="Lokyitsang T."/>
            <person name="Lokyitsang Y."/>
            <person name="Lucien O."/>
            <person name="Lui A."/>
            <person name="Ma L.J."/>
            <person name="Mabbitt R."/>
            <person name="Macdonald J."/>
            <person name="Maclean C."/>
            <person name="Major J."/>
            <person name="Manning J."/>
            <person name="Marabella R."/>
            <person name="Maru K."/>
            <person name="Matthews C."/>
            <person name="Mauceli E."/>
            <person name="Mccarthy M."/>
            <person name="Mcdonough S."/>
            <person name="Mcghee T."/>
            <person name="Meldrim J."/>
            <person name="Meneus L."/>
            <person name="Mesirov J."/>
            <person name="Mihalev A."/>
            <person name="Mihova T."/>
            <person name="Mikkelsen T."/>
            <person name="Mlenga V."/>
            <person name="Moru K."/>
            <person name="Mozes J."/>
            <person name="Mulrain L."/>
            <person name="Munson G."/>
            <person name="Naylor J."/>
            <person name="Newes C."/>
            <person name="Nguyen C."/>
            <person name="Nguyen N."/>
            <person name="Nguyen T."/>
            <person name="Nicol R."/>
            <person name="Nielsen C."/>
            <person name="Nizzari M."/>
            <person name="Norbu C."/>
            <person name="Norbu N."/>
            <person name="O'donnell P."/>
            <person name="Okoawo O."/>
            <person name="O'leary S."/>
            <person name="Omotosho B."/>
            <person name="O'neill K."/>
            <person name="Osman S."/>
            <person name="Parker S."/>
            <person name="Perrin D."/>
            <person name="Phunkhang P."/>
            <person name="Piqani B."/>
            <person name="Purcell S."/>
            <person name="Rachupka T."/>
            <person name="Ramasamy U."/>
            <person name="Rameau R."/>
            <person name="Ray V."/>
            <person name="Raymond C."/>
            <person name="Retta R."/>
            <person name="Richardson S."/>
            <person name="Rise C."/>
            <person name="Rodriguez J."/>
            <person name="Rogers J."/>
            <person name="Rogov P."/>
            <person name="Rutman M."/>
            <person name="Schupbach R."/>
            <person name="Seaman C."/>
            <person name="Settipalli S."/>
            <person name="Sharpe T."/>
            <person name="Sheridan J."/>
            <person name="Sherpa N."/>
            <person name="Shi J."/>
            <person name="Smirnov S."/>
            <person name="Smith C."/>
            <person name="Sougnez C."/>
            <person name="Spencer B."/>
            <person name="Stalker J."/>
            <person name="Stange-thomann N."/>
            <person name="Stavropoulos S."/>
            <person name="Stetson K."/>
            <person name="Stone C."/>
            <person name="Stone S."/>
            <person name="Stubbs M."/>
            <person name="Talamas J."/>
            <person name="Tchuinga P."/>
            <person name="Tenzing P."/>
            <person name="Tesfaye S."/>
            <person name="Theodore J."/>
            <person name="Thoulutsang Y."/>
            <person name="Topham K."/>
            <person name="Towey S."/>
            <person name="Tsamla T."/>
            <person name="Tsomo N."/>
            <person name="Vallee D."/>
            <person name="Vassiliev H."/>
            <person name="Venkataraman V."/>
            <person name="Vinson J."/>
            <person name="Vo A."/>
            <person name="Wade C."/>
            <person name="Wang S."/>
            <person name="Wangchuk T."/>
            <person name="Wangdi T."/>
            <person name="Whittaker C."/>
            <person name="Wilkinson J."/>
            <person name="Wu Y."/>
            <person name="Wyman D."/>
            <person name="Yadav S."/>
            <person name="Yang S."/>
            <person name="Yang X."/>
            <person name="Yeager S."/>
            <person name="Yee E."/>
            <person name="Young G."/>
            <person name="Zainoun J."/>
            <person name="Zembeck L."/>
            <person name="Zimmer A."/>
            <person name="Zody M."/>
            <person name="Lander E."/>
        </authorList>
    </citation>
    <scope>NUCLEOTIDE SEQUENCE [LARGE SCALE GENOMIC DNA]</scope>
</reference>
<evidence type="ECO:0000313" key="2">
    <source>
        <dbReference type="Ensembl" id="ENSCSAVP00000005258.1"/>
    </source>
</evidence>
<dbReference type="GO" id="GO:0005829">
    <property type="term" value="C:cytosol"/>
    <property type="evidence" value="ECO:0007669"/>
    <property type="project" value="TreeGrafter"/>
</dbReference>
<keyword evidence="3" id="KW-1185">Reference proteome</keyword>
<reference evidence="2" key="2">
    <citation type="submission" date="2025-08" db="UniProtKB">
        <authorList>
            <consortium name="Ensembl"/>
        </authorList>
    </citation>
    <scope>IDENTIFICATION</scope>
</reference>
<dbReference type="PANTHER" id="PTHR24006:SF702">
    <property type="entry name" value="UBIQUITIN CARBOXYL-TERMINAL HYDROLASE 47"/>
    <property type="match status" value="1"/>
</dbReference>
<dbReference type="GO" id="GO:0005634">
    <property type="term" value="C:nucleus"/>
    <property type="evidence" value="ECO:0007669"/>
    <property type="project" value="TreeGrafter"/>
</dbReference>
<sequence length="173" mass="20098">LRNPHSGSMKDYVQCCECDHESARNDTFLDVPITIRPFGATTSYKSVMEGLNAFVEPETLDESNQYYCEKCAKKCDAKKGLKFIKFPYLLTLQLKRFDFDYSTMHRIKLNDCMQFPQILNLNSFTEETSKEGPYVYELFSIMIHSGSAAGGHYYAYIKSFENNRWYSFNDQVS</sequence>
<dbReference type="InterPro" id="IPR038765">
    <property type="entry name" value="Papain-like_cys_pep_sf"/>
</dbReference>
<dbReference type="PROSITE" id="PS00973">
    <property type="entry name" value="USP_2"/>
    <property type="match status" value="1"/>
</dbReference>
<dbReference type="Ensembl" id="ENSCSAVT00000005329.1">
    <property type="protein sequence ID" value="ENSCSAVP00000005258.1"/>
    <property type="gene ID" value="ENSCSAVG00000003131.1"/>
</dbReference>
<evidence type="ECO:0000259" key="1">
    <source>
        <dbReference type="PROSITE" id="PS50235"/>
    </source>
</evidence>
<dbReference type="HOGENOM" id="CLU_008279_7_1_1"/>
<dbReference type="Pfam" id="PF00443">
    <property type="entry name" value="UCH"/>
    <property type="match status" value="1"/>
</dbReference>
<dbReference type="AlphaFoldDB" id="H2YIV9"/>
<dbReference type="InterPro" id="IPR028889">
    <property type="entry name" value="USP"/>
</dbReference>
<reference evidence="2" key="3">
    <citation type="submission" date="2025-09" db="UniProtKB">
        <authorList>
            <consortium name="Ensembl"/>
        </authorList>
    </citation>
    <scope>IDENTIFICATION</scope>
</reference>
<dbReference type="GO" id="GO:0004843">
    <property type="term" value="F:cysteine-type deubiquitinase activity"/>
    <property type="evidence" value="ECO:0007669"/>
    <property type="project" value="InterPro"/>
</dbReference>
<accession>H2YIV9</accession>